<evidence type="ECO:0000313" key="2">
    <source>
        <dbReference type="Proteomes" id="UP000789920"/>
    </source>
</evidence>
<gene>
    <name evidence="1" type="ORF">RPERSI_LOCUS27376</name>
</gene>
<accession>A0ACA9S6M5</accession>
<proteinExistence type="predicted"/>
<keyword evidence="2" id="KW-1185">Reference proteome</keyword>
<dbReference type="EMBL" id="CAJVQC010096381">
    <property type="protein sequence ID" value="CAG8828953.1"/>
    <property type="molecule type" value="Genomic_DNA"/>
</dbReference>
<evidence type="ECO:0000313" key="1">
    <source>
        <dbReference type="EMBL" id="CAG8828953.1"/>
    </source>
</evidence>
<comment type="caution">
    <text evidence="1">The sequence shown here is derived from an EMBL/GenBank/DDBJ whole genome shotgun (WGS) entry which is preliminary data.</text>
</comment>
<organism evidence="1 2">
    <name type="scientific">Racocetra persica</name>
    <dbReference type="NCBI Taxonomy" id="160502"/>
    <lineage>
        <taxon>Eukaryota</taxon>
        <taxon>Fungi</taxon>
        <taxon>Fungi incertae sedis</taxon>
        <taxon>Mucoromycota</taxon>
        <taxon>Glomeromycotina</taxon>
        <taxon>Glomeromycetes</taxon>
        <taxon>Diversisporales</taxon>
        <taxon>Gigasporaceae</taxon>
        <taxon>Racocetra</taxon>
    </lineage>
</organism>
<reference evidence="1" key="1">
    <citation type="submission" date="2021-06" db="EMBL/GenBank/DDBJ databases">
        <authorList>
            <person name="Kallberg Y."/>
            <person name="Tangrot J."/>
            <person name="Rosling A."/>
        </authorList>
    </citation>
    <scope>NUCLEOTIDE SEQUENCE</scope>
    <source>
        <strain evidence="1">MA461A</strain>
    </source>
</reference>
<protein>
    <submittedName>
        <fullName evidence="1">8690_t:CDS:1</fullName>
    </submittedName>
</protein>
<sequence length="57" mass="6544">ELINKRNTELKLSFIQQITKDLKKGSFQEKEIIKKLEQLKAQIIQLKSGSSAESLLD</sequence>
<name>A0ACA9S6M5_9GLOM</name>
<dbReference type="Proteomes" id="UP000789920">
    <property type="component" value="Unassembled WGS sequence"/>
</dbReference>
<feature type="non-terminal residue" evidence="1">
    <location>
        <position position="1"/>
    </location>
</feature>